<feature type="transmembrane region" description="Helical" evidence="1">
    <location>
        <begin position="58"/>
        <end position="78"/>
    </location>
</feature>
<keyword evidence="3" id="KW-1185">Reference proteome</keyword>
<keyword evidence="1" id="KW-1133">Transmembrane helix</keyword>
<proteinExistence type="predicted"/>
<dbReference type="EMBL" id="CP092109">
    <property type="protein sequence ID" value="UWZ78628.1"/>
    <property type="molecule type" value="Genomic_DNA"/>
</dbReference>
<organism evidence="2 3">
    <name type="scientific">Geoalkalibacter halelectricus</name>
    <dbReference type="NCBI Taxonomy" id="2847045"/>
    <lineage>
        <taxon>Bacteria</taxon>
        <taxon>Pseudomonadati</taxon>
        <taxon>Thermodesulfobacteriota</taxon>
        <taxon>Desulfuromonadia</taxon>
        <taxon>Desulfuromonadales</taxon>
        <taxon>Geoalkalibacteraceae</taxon>
        <taxon>Geoalkalibacter</taxon>
    </lineage>
</organism>
<evidence type="ECO:0000313" key="2">
    <source>
        <dbReference type="EMBL" id="UWZ78628.1"/>
    </source>
</evidence>
<gene>
    <name evidence="2" type="ORF">L9S41_13180</name>
</gene>
<dbReference type="RefSeq" id="WP_260746984.1">
    <property type="nucleotide sequence ID" value="NZ_CP092109.1"/>
</dbReference>
<dbReference type="Proteomes" id="UP001060414">
    <property type="component" value="Chromosome"/>
</dbReference>
<name>A0ABY5ZHK9_9BACT</name>
<keyword evidence="1" id="KW-0472">Membrane</keyword>
<evidence type="ECO:0000256" key="1">
    <source>
        <dbReference type="SAM" id="Phobius"/>
    </source>
</evidence>
<evidence type="ECO:0000313" key="3">
    <source>
        <dbReference type="Proteomes" id="UP001060414"/>
    </source>
</evidence>
<feature type="transmembrane region" description="Helical" evidence="1">
    <location>
        <begin position="12"/>
        <end position="38"/>
    </location>
</feature>
<keyword evidence="1" id="KW-0812">Transmembrane</keyword>
<protein>
    <submittedName>
        <fullName evidence="2">Uncharacterized protein</fullName>
    </submittedName>
</protein>
<reference evidence="2" key="1">
    <citation type="journal article" date="2022" name="Environ. Microbiol.">
        <title>Geoalkalibacter halelectricus SAP #1 sp. nov. possessing extracellular electron transfer and mineral#reducing capabilities from a haloalkaline environment.</title>
        <authorList>
            <person name="Yadav S."/>
            <person name="Singh R."/>
            <person name="Sundharam S.S."/>
            <person name="Chaudhary S."/>
            <person name="Krishnamurthi S."/>
            <person name="Patil S.A."/>
        </authorList>
    </citation>
    <scope>NUCLEOTIDE SEQUENCE</scope>
    <source>
        <strain evidence="2">SAP-1</strain>
    </source>
</reference>
<sequence>MSKKEETKPVKIPGLGLGIAALSIFVLGGLAVFAGLILWSVYRNDFLFGWGTGEAFGYLGICVGLLLSIMGVLLMRLLRNRDLS</sequence>
<accession>A0ABY5ZHK9</accession>